<feature type="region of interest" description="Disordered" evidence="1">
    <location>
        <begin position="1"/>
        <end position="32"/>
    </location>
</feature>
<dbReference type="Proteomes" id="UP000663853">
    <property type="component" value="Unassembled WGS sequence"/>
</dbReference>
<feature type="non-terminal residue" evidence="2">
    <location>
        <position position="219"/>
    </location>
</feature>
<name>A0A8H3BKS5_9AGAM</name>
<evidence type="ECO:0000313" key="2">
    <source>
        <dbReference type="EMBL" id="CAE6458145.1"/>
    </source>
</evidence>
<dbReference type="EMBL" id="CAJMXA010001324">
    <property type="protein sequence ID" value="CAE6458145.1"/>
    <property type="molecule type" value="Genomic_DNA"/>
</dbReference>
<reference evidence="2" key="1">
    <citation type="submission" date="2021-01" db="EMBL/GenBank/DDBJ databases">
        <authorList>
            <person name="Kaushik A."/>
        </authorList>
    </citation>
    <scope>NUCLEOTIDE SEQUENCE</scope>
    <source>
        <strain evidence="2">AG6-10EEA</strain>
    </source>
</reference>
<comment type="caution">
    <text evidence="2">The sequence shown here is derived from an EMBL/GenBank/DDBJ whole genome shotgun (WGS) entry which is preliminary data.</text>
</comment>
<evidence type="ECO:0000256" key="1">
    <source>
        <dbReference type="SAM" id="MobiDB-lite"/>
    </source>
</evidence>
<feature type="non-terminal residue" evidence="2">
    <location>
        <position position="1"/>
    </location>
</feature>
<proteinExistence type="predicted"/>
<evidence type="ECO:0000313" key="3">
    <source>
        <dbReference type="Proteomes" id="UP000663853"/>
    </source>
</evidence>
<protein>
    <submittedName>
        <fullName evidence="2">Uncharacterized protein</fullName>
    </submittedName>
</protein>
<accession>A0A8H3BKS5</accession>
<dbReference type="AlphaFoldDB" id="A0A8H3BKS5"/>
<sequence length="219" mass="24777">LPERTEKPLVLPGAPGAQRILSSRGDSRESRADLRQAAKALGKCAKEEKSSGQTQSARHLWFHAATCLELAQDIREAALIFVKAGHHERAIRSLFAKALMSDGVRILLAHGKKLESAIQQELLNYCRSHYFNRFAYESLPPLFDFNLDEELLYARMNNFRSQLIYLLDQNGRFEELAAVYLEERALVDTLDAFLKDFRKYGRTSSLSEGAKVVIGYAEN</sequence>
<organism evidence="2 3">
    <name type="scientific">Rhizoctonia solani</name>
    <dbReference type="NCBI Taxonomy" id="456999"/>
    <lineage>
        <taxon>Eukaryota</taxon>
        <taxon>Fungi</taxon>
        <taxon>Dikarya</taxon>
        <taxon>Basidiomycota</taxon>
        <taxon>Agaricomycotina</taxon>
        <taxon>Agaricomycetes</taxon>
        <taxon>Cantharellales</taxon>
        <taxon>Ceratobasidiaceae</taxon>
        <taxon>Rhizoctonia</taxon>
    </lineage>
</organism>
<gene>
    <name evidence="2" type="ORF">RDB_LOCUS58263</name>
</gene>